<dbReference type="SUPFAM" id="SSF54928">
    <property type="entry name" value="RNA-binding domain, RBD"/>
    <property type="match status" value="2"/>
</dbReference>
<evidence type="ECO:0000313" key="5">
    <source>
        <dbReference type="Proteomes" id="UP001293593"/>
    </source>
</evidence>
<dbReference type="GO" id="GO:1901259">
    <property type="term" value="P:chloroplast rRNA processing"/>
    <property type="evidence" value="ECO:0007669"/>
    <property type="project" value="TreeGrafter"/>
</dbReference>
<feature type="domain" description="RRM" evidence="3">
    <location>
        <begin position="216"/>
        <end position="290"/>
    </location>
</feature>
<gene>
    <name evidence="4" type="ORF">QN277_022163</name>
</gene>
<dbReference type="InterPro" id="IPR035979">
    <property type="entry name" value="RBD_domain_sf"/>
</dbReference>
<proteinExistence type="predicted"/>
<comment type="caution">
    <text evidence="4">The sequence shown here is derived from an EMBL/GenBank/DDBJ whole genome shotgun (WGS) entry which is preliminary data.</text>
</comment>
<reference evidence="4" key="1">
    <citation type="submission" date="2023-10" db="EMBL/GenBank/DDBJ databases">
        <title>Chromosome-level genome of the transformable northern wattle, Acacia crassicarpa.</title>
        <authorList>
            <person name="Massaro I."/>
            <person name="Sinha N.R."/>
            <person name="Poethig S."/>
            <person name="Leichty A.R."/>
        </authorList>
    </citation>
    <scope>NUCLEOTIDE SEQUENCE</scope>
    <source>
        <strain evidence="4">Acra3RX</strain>
        <tissue evidence="4">Leaf</tissue>
    </source>
</reference>
<dbReference type="PANTHER" id="PTHR48025">
    <property type="entry name" value="OS02G0815200 PROTEIN"/>
    <property type="match status" value="1"/>
</dbReference>
<dbReference type="GO" id="GO:0009535">
    <property type="term" value="C:chloroplast thylakoid membrane"/>
    <property type="evidence" value="ECO:0007669"/>
    <property type="project" value="TreeGrafter"/>
</dbReference>
<dbReference type="InterPro" id="IPR012677">
    <property type="entry name" value="Nucleotide-bd_a/b_plait_sf"/>
</dbReference>
<protein>
    <recommendedName>
        <fullName evidence="3">RRM domain-containing protein</fullName>
    </recommendedName>
</protein>
<sequence>MEAILCLTPPFFSVSRNKPQIVASAKWLASCSSFLPSAVHSLSLGVIFSPQPFTSDPSSYSSLWKGRSRKARVLAVVDEETALAEDITGEKSVDAENDDVFHEREPSKVGRPCELYVCNLPRSCDSTQLYDLFKPYGFVLSAEVDRNDETGESRGCAYVTMGSLNSARKAVAALDRSDIGGREMRVRFSAEMNPGRSNVEAMNSLPLKVLYHETPHKLYIGNLARVVEPGDLWNHFRRFGTVVSVRILHNRSSRVYAFLSFLSQSERDAALSLNGTELCGRILVVREAVERTVP</sequence>
<feature type="domain" description="RRM" evidence="3">
    <location>
        <begin position="113"/>
        <end position="191"/>
    </location>
</feature>
<evidence type="ECO:0000259" key="3">
    <source>
        <dbReference type="PROSITE" id="PS50102"/>
    </source>
</evidence>
<dbReference type="GO" id="GO:0003729">
    <property type="term" value="F:mRNA binding"/>
    <property type="evidence" value="ECO:0007669"/>
    <property type="project" value="TreeGrafter"/>
</dbReference>
<evidence type="ECO:0000256" key="1">
    <source>
        <dbReference type="ARBA" id="ARBA00022884"/>
    </source>
</evidence>
<name>A0AAE1K9E2_9FABA</name>
<evidence type="ECO:0000256" key="2">
    <source>
        <dbReference type="PROSITE-ProRule" id="PRU00176"/>
    </source>
</evidence>
<keyword evidence="5" id="KW-1185">Reference proteome</keyword>
<evidence type="ECO:0000313" key="4">
    <source>
        <dbReference type="EMBL" id="KAK4268939.1"/>
    </source>
</evidence>
<dbReference type="PROSITE" id="PS50102">
    <property type="entry name" value="RRM"/>
    <property type="match status" value="2"/>
</dbReference>
<dbReference type="SMART" id="SM00360">
    <property type="entry name" value="RRM"/>
    <property type="match status" value="2"/>
</dbReference>
<dbReference type="EMBL" id="JAWXYG010000006">
    <property type="protein sequence ID" value="KAK4268939.1"/>
    <property type="molecule type" value="Genomic_DNA"/>
</dbReference>
<accession>A0AAE1K9E2</accession>
<dbReference type="PANTHER" id="PTHR48025:SF7">
    <property type="entry name" value="RNA-BINDING (RRM_RBD_RNP MOTIFS) FAMILY PROTEIN"/>
    <property type="match status" value="1"/>
</dbReference>
<dbReference type="Pfam" id="PF00076">
    <property type="entry name" value="RRM_1"/>
    <property type="match status" value="2"/>
</dbReference>
<dbReference type="InterPro" id="IPR050502">
    <property type="entry name" value="Euk_RNA-bind_prot"/>
</dbReference>
<dbReference type="AlphaFoldDB" id="A0AAE1K9E2"/>
<keyword evidence="1 2" id="KW-0694">RNA-binding</keyword>
<organism evidence="4 5">
    <name type="scientific">Acacia crassicarpa</name>
    <name type="common">northern wattle</name>
    <dbReference type="NCBI Taxonomy" id="499986"/>
    <lineage>
        <taxon>Eukaryota</taxon>
        <taxon>Viridiplantae</taxon>
        <taxon>Streptophyta</taxon>
        <taxon>Embryophyta</taxon>
        <taxon>Tracheophyta</taxon>
        <taxon>Spermatophyta</taxon>
        <taxon>Magnoliopsida</taxon>
        <taxon>eudicotyledons</taxon>
        <taxon>Gunneridae</taxon>
        <taxon>Pentapetalae</taxon>
        <taxon>rosids</taxon>
        <taxon>fabids</taxon>
        <taxon>Fabales</taxon>
        <taxon>Fabaceae</taxon>
        <taxon>Caesalpinioideae</taxon>
        <taxon>mimosoid clade</taxon>
        <taxon>Acacieae</taxon>
        <taxon>Acacia</taxon>
    </lineage>
</organism>
<dbReference type="Gene3D" id="3.30.70.330">
    <property type="match status" value="2"/>
</dbReference>
<dbReference type="InterPro" id="IPR000504">
    <property type="entry name" value="RRM_dom"/>
</dbReference>
<dbReference type="Proteomes" id="UP001293593">
    <property type="component" value="Unassembled WGS sequence"/>
</dbReference>